<gene>
    <name evidence="5" type="ORF">FCC1311_033262</name>
</gene>
<feature type="region of interest" description="Disordered" evidence="4">
    <location>
        <begin position="260"/>
        <end position="293"/>
    </location>
</feature>
<evidence type="ECO:0000256" key="1">
    <source>
        <dbReference type="ARBA" id="ARBA00022737"/>
    </source>
</evidence>
<dbReference type="PANTHER" id="PTHR45641:SF19">
    <property type="entry name" value="NEPHROCYSTIN-3"/>
    <property type="match status" value="1"/>
</dbReference>
<feature type="region of interest" description="Disordered" evidence="4">
    <location>
        <begin position="409"/>
        <end position="440"/>
    </location>
</feature>
<dbReference type="SMART" id="SM00028">
    <property type="entry name" value="TPR"/>
    <property type="match status" value="7"/>
</dbReference>
<feature type="compositionally biased region" description="Basic and acidic residues" evidence="4">
    <location>
        <begin position="409"/>
        <end position="421"/>
    </location>
</feature>
<accession>A0A2R5GEQ8</accession>
<dbReference type="Pfam" id="PF13424">
    <property type="entry name" value="TPR_12"/>
    <property type="match status" value="1"/>
</dbReference>
<organism evidence="5 6">
    <name type="scientific">Hondaea fermentalgiana</name>
    <dbReference type="NCBI Taxonomy" id="2315210"/>
    <lineage>
        <taxon>Eukaryota</taxon>
        <taxon>Sar</taxon>
        <taxon>Stramenopiles</taxon>
        <taxon>Bigyra</taxon>
        <taxon>Labyrinthulomycetes</taxon>
        <taxon>Thraustochytrida</taxon>
        <taxon>Thraustochytriidae</taxon>
        <taxon>Hondaea</taxon>
    </lineage>
</organism>
<dbReference type="Proteomes" id="UP000241890">
    <property type="component" value="Unassembled WGS sequence"/>
</dbReference>
<dbReference type="Gene3D" id="1.25.40.10">
    <property type="entry name" value="Tetratricopeptide repeat domain"/>
    <property type="match status" value="3"/>
</dbReference>
<dbReference type="InterPro" id="IPR019734">
    <property type="entry name" value="TPR_rpt"/>
</dbReference>
<evidence type="ECO:0000313" key="5">
    <source>
        <dbReference type="EMBL" id="GBG27103.1"/>
    </source>
</evidence>
<dbReference type="InterPro" id="IPR011990">
    <property type="entry name" value="TPR-like_helical_dom_sf"/>
</dbReference>
<sequence length="843" mass="90906">MALEPKILARVQRKTSAIEWRAGKGAVETRDAGSMKRWSKRLSRLRGVRRGGSVVGLAGHKEWLEDVGELMENDGVFRTISVARLCEVLDDEDLGPRELFMTQDGITVRVVEEKNDKQVVVTDNLGRSTQTMIKARLDAKPRDAWTLRDVRDFVVRDEIVGTESFTDVSSDLDSGCVADSFVGTLVIHAGAEVTVFRDLLDALLEHFHGQDLDSAFVWIDIFAEPADCDWTGDADIGLIKDMQQVAPRFEEVVLHIPTQRAQKPSSLSKRGGESLPTAFASGPGAEKEGEEASNEGVGLEVVMHCPFALWQMYCAVQQKATFAVAFASHEAQDAFVAQELSTPTRITAQFSALASEALLHAANELVPGGANTVDEAAGRPIEDWLMRSADETIRVLRINAYGIKSGRSLQEKDANQDHGQDQQDVDDDEDDGNPKKNFASRDIVDASAAAQLAELLETCGAVLLRRGAVDEATRYLEEALSLREKMDGAEAMTSVSAAIGLGRCQAAAGKLRKAQITLEDALANLDADADPGLRGRALLALGLVLHRSNALDEALGRLMQALQTLDPEDIQERTERTEVVLAIAAVLNELARPEEAIFVFDQALDAVRATDGLSSLEGARAFCAVVTQKAEVLRGQGLHTDALGTLEDAIAEVQTSSASVPGLVDLYSAAAETLERLGYFSEAQERYTEAVRLTLAVDPVNRQALGLLTRLGRLLASTGQSSLALEKLGAAHELALKHFGKGSLELADVRVILGSVLLAMGDHERAGRELRAALAMLKRLRGHGSLEVGEVLDALASVSLAQGETARARDYLENAHGVFAEVLGPDDVRVANLAARIQDLEAA</sequence>
<reference evidence="5 6" key="1">
    <citation type="submission" date="2017-12" db="EMBL/GenBank/DDBJ databases">
        <title>Sequencing, de novo assembly and annotation of complete genome of a new Thraustochytrid species, strain FCC1311.</title>
        <authorList>
            <person name="Sedici K."/>
            <person name="Godart F."/>
            <person name="Aiese Cigliano R."/>
            <person name="Sanseverino W."/>
            <person name="Barakat M."/>
            <person name="Ortet P."/>
            <person name="Marechal E."/>
            <person name="Cagnac O."/>
            <person name="Amato A."/>
        </authorList>
    </citation>
    <scope>NUCLEOTIDE SEQUENCE [LARGE SCALE GENOMIC DNA]</scope>
</reference>
<dbReference type="AlphaFoldDB" id="A0A2R5GEQ8"/>
<dbReference type="InParanoid" id="A0A2R5GEQ8"/>
<evidence type="ECO:0000256" key="2">
    <source>
        <dbReference type="ARBA" id="ARBA00022803"/>
    </source>
</evidence>
<evidence type="ECO:0000313" key="6">
    <source>
        <dbReference type="Proteomes" id="UP000241890"/>
    </source>
</evidence>
<evidence type="ECO:0000256" key="3">
    <source>
        <dbReference type="PROSITE-ProRule" id="PRU00339"/>
    </source>
</evidence>
<feature type="repeat" description="TPR" evidence="3">
    <location>
        <begin position="453"/>
        <end position="486"/>
    </location>
</feature>
<dbReference type="SUPFAM" id="SSF48452">
    <property type="entry name" value="TPR-like"/>
    <property type="match status" value="2"/>
</dbReference>
<name>A0A2R5GEQ8_9STRA</name>
<protein>
    <recommendedName>
        <fullName evidence="7">Nephrocystin-3</fullName>
    </recommendedName>
</protein>
<proteinExistence type="predicted"/>
<evidence type="ECO:0008006" key="7">
    <source>
        <dbReference type="Google" id="ProtNLM"/>
    </source>
</evidence>
<keyword evidence="6" id="KW-1185">Reference proteome</keyword>
<keyword evidence="1" id="KW-0677">Repeat</keyword>
<dbReference type="PROSITE" id="PS50005">
    <property type="entry name" value="TPR"/>
    <property type="match status" value="1"/>
</dbReference>
<dbReference type="PANTHER" id="PTHR45641">
    <property type="entry name" value="TETRATRICOPEPTIDE REPEAT PROTEIN (AFU_ORTHOLOGUE AFUA_6G03870)"/>
    <property type="match status" value="1"/>
</dbReference>
<dbReference type="EMBL" id="BEYU01000027">
    <property type="protein sequence ID" value="GBG27103.1"/>
    <property type="molecule type" value="Genomic_DNA"/>
</dbReference>
<comment type="caution">
    <text evidence="5">The sequence shown here is derived from an EMBL/GenBank/DDBJ whole genome shotgun (WGS) entry which is preliminary data.</text>
</comment>
<keyword evidence="2 3" id="KW-0802">TPR repeat</keyword>
<evidence type="ECO:0000256" key="4">
    <source>
        <dbReference type="SAM" id="MobiDB-lite"/>
    </source>
</evidence>